<dbReference type="GO" id="GO:0012505">
    <property type="term" value="C:endomembrane system"/>
    <property type="evidence" value="ECO:0007669"/>
    <property type="project" value="UniProtKB-SubCell"/>
</dbReference>
<dbReference type="Pfam" id="PF06803">
    <property type="entry name" value="DUF1232"/>
    <property type="match status" value="1"/>
</dbReference>
<organism evidence="6 7">
    <name type="scientific">Virgisporangium ochraceum</name>
    <dbReference type="NCBI Taxonomy" id="65505"/>
    <lineage>
        <taxon>Bacteria</taxon>
        <taxon>Bacillati</taxon>
        <taxon>Actinomycetota</taxon>
        <taxon>Actinomycetes</taxon>
        <taxon>Micromonosporales</taxon>
        <taxon>Micromonosporaceae</taxon>
        <taxon>Virgisporangium</taxon>
    </lineage>
</organism>
<keyword evidence="2" id="KW-0812">Transmembrane</keyword>
<keyword evidence="7" id="KW-1185">Reference proteome</keyword>
<evidence type="ECO:0000313" key="7">
    <source>
        <dbReference type="Proteomes" id="UP000635606"/>
    </source>
</evidence>
<comment type="caution">
    <text evidence="6">The sequence shown here is derived from an EMBL/GenBank/DDBJ whole genome shotgun (WGS) entry which is preliminary data.</text>
</comment>
<dbReference type="EMBL" id="BOPH01000001">
    <property type="protein sequence ID" value="GIJ65215.1"/>
    <property type="molecule type" value="Genomic_DNA"/>
</dbReference>
<accession>A0A8J4E7L0</accession>
<evidence type="ECO:0000256" key="2">
    <source>
        <dbReference type="ARBA" id="ARBA00022692"/>
    </source>
</evidence>
<evidence type="ECO:0000256" key="3">
    <source>
        <dbReference type="ARBA" id="ARBA00022989"/>
    </source>
</evidence>
<dbReference type="Proteomes" id="UP000635606">
    <property type="component" value="Unassembled WGS sequence"/>
</dbReference>
<evidence type="ECO:0000256" key="1">
    <source>
        <dbReference type="ARBA" id="ARBA00004127"/>
    </source>
</evidence>
<dbReference type="InterPro" id="IPR010652">
    <property type="entry name" value="DUF1232"/>
</dbReference>
<reference evidence="6" key="1">
    <citation type="submission" date="2021-01" db="EMBL/GenBank/DDBJ databases">
        <title>Whole genome shotgun sequence of Virgisporangium ochraceum NBRC 16418.</title>
        <authorList>
            <person name="Komaki H."/>
            <person name="Tamura T."/>
        </authorList>
    </citation>
    <scope>NUCLEOTIDE SEQUENCE</scope>
    <source>
        <strain evidence="6">NBRC 16418</strain>
    </source>
</reference>
<evidence type="ECO:0000256" key="4">
    <source>
        <dbReference type="ARBA" id="ARBA00023136"/>
    </source>
</evidence>
<feature type="domain" description="DUF1232" evidence="5">
    <location>
        <begin position="70"/>
        <end position="105"/>
    </location>
</feature>
<proteinExistence type="predicted"/>
<keyword evidence="3" id="KW-1133">Transmembrane helix</keyword>
<protein>
    <recommendedName>
        <fullName evidence="5">DUF1232 domain-containing protein</fullName>
    </recommendedName>
</protein>
<name>A0A8J4E7L0_9ACTN</name>
<evidence type="ECO:0000259" key="5">
    <source>
        <dbReference type="Pfam" id="PF06803"/>
    </source>
</evidence>
<dbReference type="AlphaFoldDB" id="A0A8J4E7L0"/>
<evidence type="ECO:0000313" key="6">
    <source>
        <dbReference type="EMBL" id="GIJ65215.1"/>
    </source>
</evidence>
<gene>
    <name evidence="6" type="ORF">Voc01_001320</name>
</gene>
<sequence length="133" mass="14484">MESTHVKGGSAMATYTSNRAATQLRRRAAWTALVRTFKPGTPGLARRIGAIPRMVGATLRGRYDGKSRMTMMLVSAAYIVSPIDFVPEGILLFIGLVDDAAVAAWFAGALLDETERFLEWEKRQQAVPGEVIG</sequence>
<keyword evidence="4" id="KW-0472">Membrane</keyword>
<comment type="subcellular location">
    <subcellularLocation>
        <location evidence="1">Endomembrane system</location>
        <topology evidence="1">Multi-pass membrane protein</topology>
    </subcellularLocation>
</comment>